<dbReference type="PRINTS" id="PR00260">
    <property type="entry name" value="CHEMTRNSDUCR"/>
</dbReference>
<dbReference type="FunFam" id="1.10.287.950:FF:000001">
    <property type="entry name" value="Methyl-accepting chemotaxis sensory transducer"/>
    <property type="match status" value="1"/>
</dbReference>
<comment type="similarity">
    <text evidence="8">Belongs to the methyl-accepting chemotaxis (MCP) protein family.</text>
</comment>
<feature type="domain" description="HAMP" evidence="13">
    <location>
        <begin position="582"/>
        <end position="634"/>
    </location>
</feature>
<sequence length="940" mass="103389">MKNFIGNLSIGTKVLTSALVIGLLPFFVMAFYAWQSSQVTLQQAAFNHLTAIREAKKVEIKNFFTTNITEAQVLGETVAMLYEREHHIMVIEQAYKTTQLKQYLDKVLEDTESFAQSPHVSSILNSFKPIEDNIQIDEKAMQAYQELLNYQELYILNMAGDITYSTIKKVKQGQSVYDDSNNKMLAKAFEQGQKITSIQDFSFHQVNGKAQYLAFISAPVKHNEQLIGVVVLSIPPKVINQIINLRETMGESEETYLIGRADGEITYRSNRQIKSKDKKTQGVKKDGQDIQKALTGERGIMLKVGSTGEIEISTYSPIQIHNLDWVLITTASLEKTLTEMSDNKDSDFFHYYIQSHDYHDLFLIHPQGQIFYTVAQEKDYSTNILNGKYANTHFAEAVKKALVTQQIQLSDYAAYAPSNNEPSAFLVIPIIKNNQPLLVVALQISDKALNAITGQREGMGERGEVYLVGQDNLMRSNSLLDAEHHTVKASFANPEQGAVDTVSSRAGQAGEVGVMITKDYLGNAVLSAYAPLQINDKVQWVILAEMDEVEALASVNTLQSWVLLIAGICIVMILWLAYLLANNIKKPLQQVVEVVHKIADGDLAVKIAKGNRSETGQILDAMRNMNGRVSTVLNNVQDKANALVSASEELSATSQSMSQGATEQAASVEQTSASLEQMSSSITQNTENAKVTNTTAQQSSKQAEEGGNVVSHTVDAMQNIAKKIMIIEDIAYKTNILALNAAIEAARAGEHGHGFAVVAAEVQKLAENSQTAAQEIRKSAANSVDVAKHAGDLLEHIVPSIQKTAELVQEIASTSEEQAIGVGQINNAMGQLDQSAQQSASAAEELAATAEEVNSQAMHLKQLIGFFNLSQDLATEQKIQDELITINKDVTDNTVIDSSHNTRAKQSMAKPSLHSKPTQVPLSHVQHVHVHPNEKDFERF</sequence>
<dbReference type="GO" id="GO:0005886">
    <property type="term" value="C:plasma membrane"/>
    <property type="evidence" value="ECO:0007669"/>
    <property type="project" value="UniProtKB-SubCell"/>
</dbReference>
<dbReference type="PROSITE" id="PS50885">
    <property type="entry name" value="HAMP"/>
    <property type="match status" value="1"/>
</dbReference>
<evidence type="ECO:0000256" key="6">
    <source>
        <dbReference type="ARBA" id="ARBA00023136"/>
    </source>
</evidence>
<dbReference type="Pfam" id="PF00672">
    <property type="entry name" value="HAMP"/>
    <property type="match status" value="1"/>
</dbReference>
<dbReference type="PROSITE" id="PS50111">
    <property type="entry name" value="CHEMOTAXIS_TRANSDUC_2"/>
    <property type="match status" value="1"/>
</dbReference>
<evidence type="ECO:0000256" key="8">
    <source>
        <dbReference type="ARBA" id="ARBA00029447"/>
    </source>
</evidence>
<evidence type="ECO:0000256" key="10">
    <source>
        <dbReference type="SAM" id="MobiDB-lite"/>
    </source>
</evidence>
<gene>
    <name evidence="14" type="primary">tsr_2</name>
    <name evidence="14" type="ORF">MBHS_01933</name>
</gene>
<feature type="region of interest" description="Disordered" evidence="10">
    <location>
        <begin position="654"/>
        <end position="708"/>
    </location>
</feature>
<dbReference type="PANTHER" id="PTHR43531">
    <property type="entry name" value="PROTEIN ICFG"/>
    <property type="match status" value="1"/>
</dbReference>
<dbReference type="InterPro" id="IPR004089">
    <property type="entry name" value="MCPsignal_dom"/>
</dbReference>
<evidence type="ECO:0000259" key="13">
    <source>
        <dbReference type="PROSITE" id="PS50885"/>
    </source>
</evidence>
<feature type="transmembrane region" description="Helical" evidence="11">
    <location>
        <begin position="561"/>
        <end position="581"/>
    </location>
</feature>
<evidence type="ECO:0000256" key="2">
    <source>
        <dbReference type="ARBA" id="ARBA00022475"/>
    </source>
</evidence>
<dbReference type="GO" id="GO:0004888">
    <property type="term" value="F:transmembrane signaling receptor activity"/>
    <property type="evidence" value="ECO:0007669"/>
    <property type="project" value="InterPro"/>
</dbReference>
<feature type="region of interest" description="Disordered" evidence="10">
    <location>
        <begin position="901"/>
        <end position="920"/>
    </location>
</feature>
<evidence type="ECO:0000313" key="14">
    <source>
        <dbReference type="EMBL" id="SEH06078.1"/>
    </source>
</evidence>
<protein>
    <submittedName>
        <fullName evidence="14">Methyl-accepting chemotaxis protein I</fullName>
    </submittedName>
</protein>
<evidence type="ECO:0000256" key="7">
    <source>
        <dbReference type="ARBA" id="ARBA00023224"/>
    </source>
</evidence>
<dbReference type="InterPro" id="IPR004090">
    <property type="entry name" value="Chemotax_Me-accpt_rcpt"/>
</dbReference>
<dbReference type="SUPFAM" id="SSF103190">
    <property type="entry name" value="Sensory domain-like"/>
    <property type="match status" value="1"/>
</dbReference>
<organism evidence="14 15">
    <name type="scientific">Candidatus Venteria ishoeyi</name>
    <dbReference type="NCBI Taxonomy" id="1899563"/>
    <lineage>
        <taxon>Bacteria</taxon>
        <taxon>Pseudomonadati</taxon>
        <taxon>Pseudomonadota</taxon>
        <taxon>Gammaproteobacteria</taxon>
        <taxon>Thiotrichales</taxon>
        <taxon>Thiotrichaceae</taxon>
        <taxon>Venteria</taxon>
    </lineage>
</organism>
<dbReference type="AlphaFoldDB" id="A0A1H6F7G2"/>
<dbReference type="CDD" id="cd06225">
    <property type="entry name" value="HAMP"/>
    <property type="match status" value="1"/>
</dbReference>
<keyword evidence="7 9" id="KW-0807">Transducer</keyword>
<evidence type="ECO:0000256" key="5">
    <source>
        <dbReference type="ARBA" id="ARBA00022989"/>
    </source>
</evidence>
<dbReference type="InterPro" id="IPR051310">
    <property type="entry name" value="MCP_chemotaxis"/>
</dbReference>
<evidence type="ECO:0000256" key="11">
    <source>
        <dbReference type="SAM" id="Phobius"/>
    </source>
</evidence>
<evidence type="ECO:0000313" key="15">
    <source>
        <dbReference type="Proteomes" id="UP000236724"/>
    </source>
</evidence>
<evidence type="ECO:0000256" key="4">
    <source>
        <dbReference type="ARBA" id="ARBA00022692"/>
    </source>
</evidence>
<dbReference type="GO" id="GO:0006935">
    <property type="term" value="P:chemotaxis"/>
    <property type="evidence" value="ECO:0007669"/>
    <property type="project" value="UniProtKB-KW"/>
</dbReference>
<dbReference type="Pfam" id="PF00015">
    <property type="entry name" value="MCPsignal"/>
    <property type="match status" value="1"/>
</dbReference>
<accession>A0A1H6F7G2</accession>
<feature type="transmembrane region" description="Helical" evidence="11">
    <location>
        <begin position="12"/>
        <end position="34"/>
    </location>
</feature>
<name>A0A1H6F7G2_9GAMM</name>
<dbReference type="SMART" id="SM00304">
    <property type="entry name" value="HAMP"/>
    <property type="match status" value="2"/>
</dbReference>
<comment type="subcellular location">
    <subcellularLocation>
        <location evidence="1">Cell membrane</location>
        <topology evidence="1">Multi-pass membrane protein</topology>
    </subcellularLocation>
</comment>
<dbReference type="InterPro" id="IPR003660">
    <property type="entry name" value="HAMP_dom"/>
</dbReference>
<dbReference type="SMART" id="SM00283">
    <property type="entry name" value="MA"/>
    <property type="match status" value="1"/>
</dbReference>
<proteinExistence type="inferred from homology"/>
<dbReference type="InterPro" id="IPR033479">
    <property type="entry name" value="dCache_1"/>
</dbReference>
<evidence type="ECO:0000256" key="9">
    <source>
        <dbReference type="PROSITE-ProRule" id="PRU00284"/>
    </source>
</evidence>
<evidence type="ECO:0000256" key="1">
    <source>
        <dbReference type="ARBA" id="ARBA00004651"/>
    </source>
</evidence>
<keyword evidence="4 11" id="KW-0812">Transmembrane</keyword>
<dbReference type="Pfam" id="PF02743">
    <property type="entry name" value="dCache_1"/>
    <property type="match status" value="1"/>
</dbReference>
<dbReference type="Gene3D" id="1.10.287.950">
    <property type="entry name" value="Methyl-accepting chemotaxis protein"/>
    <property type="match status" value="1"/>
</dbReference>
<evidence type="ECO:0000256" key="3">
    <source>
        <dbReference type="ARBA" id="ARBA00022500"/>
    </source>
</evidence>
<keyword evidence="3" id="KW-0145">Chemotaxis</keyword>
<dbReference type="EMBL" id="FMSV02000429">
    <property type="protein sequence ID" value="SEH06078.1"/>
    <property type="molecule type" value="Genomic_DNA"/>
</dbReference>
<dbReference type="RefSeq" id="WP_177428405.1">
    <property type="nucleotide sequence ID" value="NZ_FMSV02000429.1"/>
</dbReference>
<feature type="domain" description="Methyl-accepting transducer" evidence="12">
    <location>
        <begin position="639"/>
        <end position="854"/>
    </location>
</feature>
<keyword evidence="2" id="KW-1003">Cell membrane</keyword>
<dbReference type="InterPro" id="IPR029151">
    <property type="entry name" value="Sensor-like_sf"/>
</dbReference>
<dbReference type="Gene3D" id="3.30.450.20">
    <property type="entry name" value="PAS domain"/>
    <property type="match status" value="1"/>
</dbReference>
<feature type="compositionally biased region" description="Polar residues" evidence="10">
    <location>
        <begin position="654"/>
        <end position="701"/>
    </location>
</feature>
<dbReference type="SUPFAM" id="SSF58104">
    <property type="entry name" value="Methyl-accepting chemotaxis protein (MCP) signaling domain"/>
    <property type="match status" value="1"/>
</dbReference>
<keyword evidence="15" id="KW-1185">Reference proteome</keyword>
<dbReference type="PANTHER" id="PTHR43531:SF11">
    <property type="entry name" value="METHYL-ACCEPTING CHEMOTAXIS PROTEIN 3"/>
    <property type="match status" value="1"/>
</dbReference>
<keyword evidence="5 11" id="KW-1133">Transmembrane helix</keyword>
<dbReference type="Proteomes" id="UP000236724">
    <property type="component" value="Unassembled WGS sequence"/>
</dbReference>
<reference evidence="14 15" key="1">
    <citation type="submission" date="2016-10" db="EMBL/GenBank/DDBJ databases">
        <authorList>
            <person name="de Groot N.N."/>
        </authorList>
    </citation>
    <scope>NUCLEOTIDE SEQUENCE [LARGE SCALE GENOMIC DNA]</scope>
    <source>
        <strain evidence="14">MBHS1</strain>
    </source>
</reference>
<evidence type="ECO:0000259" key="12">
    <source>
        <dbReference type="PROSITE" id="PS50111"/>
    </source>
</evidence>
<dbReference type="GO" id="GO:0007165">
    <property type="term" value="P:signal transduction"/>
    <property type="evidence" value="ECO:0007669"/>
    <property type="project" value="UniProtKB-KW"/>
</dbReference>
<keyword evidence="6 11" id="KW-0472">Membrane</keyword>